<dbReference type="PANTHER" id="PTHR10870:SF0">
    <property type="entry name" value="CELL CYCLE CHECKPOINT PROTEIN RAD1"/>
    <property type="match status" value="1"/>
</dbReference>
<gene>
    <name evidence="6" type="ORF">Mgra_00006710</name>
</gene>
<dbReference type="PRINTS" id="PR01245">
    <property type="entry name" value="RAD1REC1"/>
</dbReference>
<dbReference type="EMBL" id="JABEBT010000068">
    <property type="protein sequence ID" value="KAF7633852.1"/>
    <property type="molecule type" value="Genomic_DNA"/>
</dbReference>
<evidence type="ECO:0008006" key="8">
    <source>
        <dbReference type="Google" id="ProtNLM"/>
    </source>
</evidence>
<evidence type="ECO:0000256" key="1">
    <source>
        <dbReference type="ARBA" id="ARBA00004123"/>
    </source>
</evidence>
<keyword evidence="7" id="KW-1185">Reference proteome</keyword>
<keyword evidence="5" id="KW-0539">Nucleus</keyword>
<dbReference type="SUPFAM" id="SSF55979">
    <property type="entry name" value="DNA clamp"/>
    <property type="match status" value="1"/>
</dbReference>
<evidence type="ECO:0000313" key="6">
    <source>
        <dbReference type="EMBL" id="KAF7633852.1"/>
    </source>
</evidence>
<organism evidence="6 7">
    <name type="scientific">Meloidogyne graminicola</name>
    <dbReference type="NCBI Taxonomy" id="189291"/>
    <lineage>
        <taxon>Eukaryota</taxon>
        <taxon>Metazoa</taxon>
        <taxon>Ecdysozoa</taxon>
        <taxon>Nematoda</taxon>
        <taxon>Chromadorea</taxon>
        <taxon>Rhabditida</taxon>
        <taxon>Tylenchina</taxon>
        <taxon>Tylenchomorpha</taxon>
        <taxon>Tylenchoidea</taxon>
        <taxon>Meloidogynidae</taxon>
        <taxon>Meloidogyninae</taxon>
        <taxon>Meloidogyne</taxon>
    </lineage>
</organism>
<dbReference type="InterPro" id="IPR003021">
    <property type="entry name" value="Rad1_Rec1_Rad17"/>
</dbReference>
<evidence type="ECO:0000256" key="4">
    <source>
        <dbReference type="ARBA" id="ARBA00023204"/>
    </source>
</evidence>
<comment type="similarity">
    <text evidence="2">Belongs to the rad1 family.</text>
</comment>
<dbReference type="OrthoDB" id="337581at2759"/>
<evidence type="ECO:0000256" key="5">
    <source>
        <dbReference type="ARBA" id="ARBA00023242"/>
    </source>
</evidence>
<evidence type="ECO:0000256" key="2">
    <source>
        <dbReference type="ARBA" id="ARBA00010991"/>
    </source>
</evidence>
<dbReference type="InterPro" id="IPR046938">
    <property type="entry name" value="DNA_clamp_sf"/>
</dbReference>
<evidence type="ECO:0000256" key="3">
    <source>
        <dbReference type="ARBA" id="ARBA00022763"/>
    </source>
</evidence>
<dbReference type="Gene3D" id="3.70.10.10">
    <property type="match status" value="1"/>
</dbReference>
<keyword evidence="4" id="KW-0234">DNA repair</keyword>
<sequence>MSRKEQQIDEIISNLSPIYGDLEHGEVEEDFASFSMIDSSEQGHWFELVKHDAREVYQVIKALAFREYCTLIVNNEGIRVVIDDQHNQQASAYFKYEQFSDYNIRVNVCNLRVPISVFMEALNMFAGNTSVLRMWYDGEGSPLMVCQEDEGIVVQVAIRTLNLQSMLDFEFTNTYVMCKAILNPTPIKEILKDLDTSAETVMIIFTPNYIAFYTVGELGKIKVELPANSPHTENLLCKEEKVCFHYRSVQIKRLAESVRLSNKVSFRIDQRGVLSVQLLIPQTDQMCIADDDIYHPDTS</sequence>
<comment type="subcellular location">
    <subcellularLocation>
        <location evidence="1">Nucleus</location>
    </subcellularLocation>
</comment>
<dbReference type="GO" id="GO:0030896">
    <property type="term" value="C:checkpoint clamp complex"/>
    <property type="evidence" value="ECO:0007669"/>
    <property type="project" value="TreeGrafter"/>
</dbReference>
<dbReference type="PANTHER" id="PTHR10870">
    <property type="entry name" value="CELL CYCLE CHECKPOINT PROTEIN RAD1"/>
    <property type="match status" value="1"/>
</dbReference>
<accession>A0A8S9ZKE7</accession>
<proteinExistence type="inferred from homology"/>
<reference evidence="6" key="1">
    <citation type="journal article" date="2020" name="Ecol. Evol.">
        <title>Genome structure and content of the rice root-knot nematode (Meloidogyne graminicola).</title>
        <authorList>
            <person name="Phan N.T."/>
            <person name="Danchin E.G.J."/>
            <person name="Klopp C."/>
            <person name="Perfus-Barbeoch L."/>
            <person name="Kozlowski D.K."/>
            <person name="Koutsovoulos G.D."/>
            <person name="Lopez-Roques C."/>
            <person name="Bouchez O."/>
            <person name="Zahm M."/>
            <person name="Besnard G."/>
            <person name="Bellafiore S."/>
        </authorList>
    </citation>
    <scope>NUCLEOTIDE SEQUENCE</scope>
    <source>
        <strain evidence="6">VN-18</strain>
    </source>
</reference>
<dbReference type="GO" id="GO:0006281">
    <property type="term" value="P:DNA repair"/>
    <property type="evidence" value="ECO:0007669"/>
    <property type="project" value="UniProtKB-KW"/>
</dbReference>
<protein>
    <recommendedName>
        <fullName evidence="8">Checkpoint protein</fullName>
    </recommendedName>
</protein>
<keyword evidence="3" id="KW-0227">DNA damage</keyword>
<dbReference type="GO" id="GO:0000077">
    <property type="term" value="P:DNA damage checkpoint signaling"/>
    <property type="evidence" value="ECO:0007669"/>
    <property type="project" value="InterPro"/>
</dbReference>
<comment type="caution">
    <text evidence="6">The sequence shown here is derived from an EMBL/GenBank/DDBJ whole genome shotgun (WGS) entry which is preliminary data.</text>
</comment>
<name>A0A8S9ZKE7_9BILA</name>
<dbReference type="Proteomes" id="UP000605970">
    <property type="component" value="Unassembled WGS sequence"/>
</dbReference>
<dbReference type="Pfam" id="PF02144">
    <property type="entry name" value="Rad1"/>
    <property type="match status" value="1"/>
</dbReference>
<evidence type="ECO:0000313" key="7">
    <source>
        <dbReference type="Proteomes" id="UP000605970"/>
    </source>
</evidence>
<dbReference type="AlphaFoldDB" id="A0A8S9ZKE7"/>